<reference evidence="1 2" key="1">
    <citation type="submission" date="2018-03" db="EMBL/GenBank/DDBJ databases">
        <title>Genome sequence of Clostridium vincentii DSM 10228.</title>
        <authorList>
            <person name="Poehlein A."/>
            <person name="Daniel R."/>
        </authorList>
    </citation>
    <scope>NUCLEOTIDE SEQUENCE [LARGE SCALE GENOMIC DNA]</scope>
    <source>
        <strain evidence="1 2">DSM 10228</strain>
    </source>
</reference>
<gene>
    <name evidence="1" type="ORF">CLVI_31920</name>
</gene>
<comment type="caution">
    <text evidence="1">The sequence shown here is derived from an EMBL/GenBank/DDBJ whole genome shotgun (WGS) entry which is preliminary data.</text>
</comment>
<proteinExistence type="predicted"/>
<evidence type="ECO:0000313" key="1">
    <source>
        <dbReference type="EMBL" id="PRR79864.1"/>
    </source>
</evidence>
<accession>A0A2T0B7J8</accession>
<dbReference type="RefSeq" id="WP_106061062.1">
    <property type="nucleotide sequence ID" value="NZ_PVXQ01000052.1"/>
</dbReference>
<protein>
    <submittedName>
        <fullName evidence="1">Uncharacterized protein</fullName>
    </submittedName>
</protein>
<name>A0A2T0B7J8_9CLOT</name>
<sequence length="148" mass="16714">MTIKKNNLKIEKDDLGYEEPIDEVCFVDYVEPTGEYISLFSIKDRTPTKDKSESIPKDIVHLPSDNTITVHNRLVKGTTKGMTPPIDGEYFNVKRGYSLRKSTAVMLNELKASHPDINVYMNSIADAAIRHYYNFITNEGGSQVDSPL</sequence>
<dbReference type="EMBL" id="PVXQ01000052">
    <property type="protein sequence ID" value="PRR79864.1"/>
    <property type="molecule type" value="Genomic_DNA"/>
</dbReference>
<dbReference type="OrthoDB" id="1905385at2"/>
<evidence type="ECO:0000313" key="2">
    <source>
        <dbReference type="Proteomes" id="UP000239471"/>
    </source>
</evidence>
<dbReference type="Proteomes" id="UP000239471">
    <property type="component" value="Unassembled WGS sequence"/>
</dbReference>
<keyword evidence="2" id="KW-1185">Reference proteome</keyword>
<organism evidence="1 2">
    <name type="scientific">Clostridium vincentii</name>
    <dbReference type="NCBI Taxonomy" id="52704"/>
    <lineage>
        <taxon>Bacteria</taxon>
        <taxon>Bacillati</taxon>
        <taxon>Bacillota</taxon>
        <taxon>Clostridia</taxon>
        <taxon>Eubacteriales</taxon>
        <taxon>Clostridiaceae</taxon>
        <taxon>Clostridium</taxon>
    </lineage>
</organism>
<dbReference type="AlphaFoldDB" id="A0A2T0B7J8"/>